<dbReference type="RefSeq" id="WP_013244116.1">
    <property type="nucleotide sequence ID" value="NC_019908.1"/>
</dbReference>
<dbReference type="GeneID" id="56439739"/>
<name>A0A3B6VM80_BRAPL</name>
<dbReference type="GO" id="GO:0008168">
    <property type="term" value="F:methyltransferase activity"/>
    <property type="evidence" value="ECO:0007669"/>
    <property type="project" value="UniProtKB-KW"/>
</dbReference>
<dbReference type="InterPro" id="IPR014776">
    <property type="entry name" value="4pyrrole_Mease_sub2"/>
</dbReference>
<keyword evidence="8" id="KW-1185">Reference proteome</keyword>
<dbReference type="EMBL" id="CP002873">
    <property type="protein sequence ID" value="AGA67031.1"/>
    <property type="molecule type" value="Genomic_DNA"/>
</dbReference>
<dbReference type="GO" id="GO:0006364">
    <property type="term" value="P:rRNA processing"/>
    <property type="evidence" value="ECO:0007669"/>
    <property type="project" value="UniProtKB-KW"/>
</dbReference>
<keyword evidence="1" id="KW-0963">Cytoplasm</keyword>
<keyword evidence="4" id="KW-0808">Transferase</keyword>
<evidence type="ECO:0000313" key="7">
    <source>
        <dbReference type="EMBL" id="AGA67031.1"/>
    </source>
</evidence>
<gene>
    <name evidence="7" type="ORF">BPP43_09240</name>
</gene>
<dbReference type="InterPro" id="IPR000878">
    <property type="entry name" value="4pyrrol_Mease"/>
</dbReference>
<feature type="domain" description="Tetrapyrrole methylase" evidence="6">
    <location>
        <begin position="7"/>
        <end position="205"/>
    </location>
</feature>
<evidence type="ECO:0000256" key="3">
    <source>
        <dbReference type="ARBA" id="ARBA00022603"/>
    </source>
</evidence>
<evidence type="ECO:0000313" key="8">
    <source>
        <dbReference type="Proteomes" id="UP000010793"/>
    </source>
</evidence>
<dbReference type="InterPro" id="IPR014777">
    <property type="entry name" value="4pyrrole_Mease_sub1"/>
</dbReference>
<evidence type="ECO:0000259" key="6">
    <source>
        <dbReference type="Pfam" id="PF00590"/>
    </source>
</evidence>
<proteinExistence type="predicted"/>
<evidence type="ECO:0000256" key="2">
    <source>
        <dbReference type="ARBA" id="ARBA00022552"/>
    </source>
</evidence>
<accession>A0A3B6VM80</accession>
<keyword evidence="5" id="KW-0949">S-adenosyl-L-methionine</keyword>
<evidence type="ECO:0000256" key="5">
    <source>
        <dbReference type="ARBA" id="ARBA00022691"/>
    </source>
</evidence>
<dbReference type="PIRSF" id="PIRSF005917">
    <property type="entry name" value="MTase_YraL"/>
    <property type="match status" value="1"/>
</dbReference>
<evidence type="ECO:0000256" key="1">
    <source>
        <dbReference type="ARBA" id="ARBA00022490"/>
    </source>
</evidence>
<dbReference type="InterPro" id="IPR035996">
    <property type="entry name" value="4pyrrol_Methylase_sf"/>
</dbReference>
<dbReference type="AlphaFoldDB" id="A0A3B6VM80"/>
<dbReference type="Pfam" id="PF00590">
    <property type="entry name" value="TP_methylase"/>
    <property type="match status" value="1"/>
</dbReference>
<dbReference type="KEGG" id="bpip:BPP43_09240"/>
<dbReference type="InterPro" id="IPR008189">
    <property type="entry name" value="rRNA_ssu_MeTfrase_I"/>
</dbReference>
<keyword evidence="3 7" id="KW-0489">Methyltransferase</keyword>
<dbReference type="Gene3D" id="3.40.1010.10">
    <property type="entry name" value="Cobalt-precorrin-4 Transmethylase, Domain 1"/>
    <property type="match status" value="1"/>
</dbReference>
<dbReference type="Proteomes" id="UP000010793">
    <property type="component" value="Chromosome"/>
</dbReference>
<protein>
    <submittedName>
        <fullName evidence="7">Tetrapyrrole (Corrin/porphyrin) methylase</fullName>
    </submittedName>
</protein>
<keyword evidence="2" id="KW-0698">rRNA processing</keyword>
<sequence>MPVVYIASRDIGNYKDNTERLKEILTESDIILVESFREATTLFKNLNLNIDKSKLIEFSEHTKKGKDIDDIMIKILNCKTVSLISDCGTPALEDPGRELLEYCYSYNIKVKPIPGVSSVTAAIMCLPFNFREFYYAGLLPRDDRERERKLIELKKLNVPVIVLDTPYRLSKVLNAVKKIYSKNKIVALCMDLTLPTEDIIIDEIGVLCSKYAENKKREFVLVIK</sequence>
<dbReference type="SUPFAM" id="SSF53790">
    <property type="entry name" value="Tetrapyrrole methylase"/>
    <property type="match status" value="1"/>
</dbReference>
<evidence type="ECO:0000256" key="4">
    <source>
        <dbReference type="ARBA" id="ARBA00022679"/>
    </source>
</evidence>
<organism evidence="7 8">
    <name type="scientific">Brachyspira pilosicoli P43/6/78</name>
    <dbReference type="NCBI Taxonomy" id="1042417"/>
    <lineage>
        <taxon>Bacteria</taxon>
        <taxon>Pseudomonadati</taxon>
        <taxon>Spirochaetota</taxon>
        <taxon>Spirochaetia</taxon>
        <taxon>Brachyspirales</taxon>
        <taxon>Brachyspiraceae</taxon>
        <taxon>Brachyspira</taxon>
    </lineage>
</organism>
<dbReference type="PANTHER" id="PTHR46111">
    <property type="entry name" value="RIBOSOMAL RNA SMALL SUBUNIT METHYLTRANSFERASE I"/>
    <property type="match status" value="1"/>
</dbReference>
<reference evidence="7 8" key="1">
    <citation type="journal article" date="2013" name="Genome Announc.">
        <title>Complete Genome Sequence of the Porcine Strain Brachyspira pilosicoli P43/6/78(T.).</title>
        <authorList>
            <person name="Lin C."/>
            <person name="den Bakker H.C."/>
            <person name="Suzuki H."/>
            <person name="Lefebure T."/>
            <person name="Ponnala L."/>
            <person name="Sun Q."/>
            <person name="Stanhope M.J."/>
            <person name="Wiedmann M."/>
            <person name="Duhamel G.E."/>
        </authorList>
    </citation>
    <scope>NUCLEOTIDE SEQUENCE [LARGE SCALE GENOMIC DNA]</scope>
    <source>
        <strain evidence="7 8">P43/6/78</strain>
    </source>
</reference>
<dbReference type="PANTHER" id="PTHR46111:SF1">
    <property type="entry name" value="RIBOSOMAL RNA SMALL SUBUNIT METHYLTRANSFERASE I"/>
    <property type="match status" value="1"/>
</dbReference>
<dbReference type="Gene3D" id="3.30.950.10">
    <property type="entry name" value="Methyltransferase, Cobalt-precorrin-4 Transmethylase, Domain 2"/>
    <property type="match status" value="1"/>
</dbReference>
<dbReference type="GO" id="GO:0032259">
    <property type="term" value="P:methylation"/>
    <property type="evidence" value="ECO:0007669"/>
    <property type="project" value="UniProtKB-KW"/>
</dbReference>